<organism evidence="2 3">
    <name type="scientific">Gemmata massiliana</name>
    <dbReference type="NCBI Taxonomy" id="1210884"/>
    <lineage>
        <taxon>Bacteria</taxon>
        <taxon>Pseudomonadati</taxon>
        <taxon>Planctomycetota</taxon>
        <taxon>Planctomycetia</taxon>
        <taxon>Gemmatales</taxon>
        <taxon>Gemmataceae</taxon>
        <taxon>Gemmata</taxon>
    </lineage>
</organism>
<keyword evidence="1" id="KW-0732">Signal</keyword>
<dbReference type="AlphaFoldDB" id="A0A6P2CY87"/>
<protein>
    <submittedName>
        <fullName evidence="2">Peptidase M16 domain protein</fullName>
    </submittedName>
</protein>
<keyword evidence="3" id="KW-1185">Reference proteome</keyword>
<evidence type="ECO:0000313" key="3">
    <source>
        <dbReference type="Proteomes" id="UP000464178"/>
    </source>
</evidence>
<sequence>MRHVQHAFLAFGFALAVTAPARADDAADARALVEKAVKAHGGQDKLEKLPAIVTKFKGTFHGMGEGIPMSGEISVQGADRQRVEIEVEAGGQKIPITIVVTSDKGWTKIAKDTKEMDKDELKEALEQAHGAWVATLAPLKDKQFKLSTIGEMEIEKRPALGVKVSCKGHRDVDLYFDKESGMLVKTEGRVKDEGSGQEVTEESFHSDYKDVQGTKQPMKFTVKRNGKLFMEGESSEILLSEKLDASTFAKP</sequence>
<proteinExistence type="predicted"/>
<reference evidence="2 3" key="1">
    <citation type="submission" date="2019-05" db="EMBL/GenBank/DDBJ databases">
        <authorList>
            <consortium name="Science for Life Laboratories"/>
        </authorList>
    </citation>
    <scope>NUCLEOTIDE SEQUENCE [LARGE SCALE GENOMIC DNA]</scope>
    <source>
        <strain evidence="2">Soil9</strain>
    </source>
</reference>
<dbReference type="Proteomes" id="UP000464178">
    <property type="component" value="Chromosome"/>
</dbReference>
<evidence type="ECO:0000313" key="2">
    <source>
        <dbReference type="EMBL" id="VTR93863.1"/>
    </source>
</evidence>
<dbReference type="RefSeq" id="WP_162668519.1">
    <property type="nucleotide sequence ID" value="NZ_LR593886.1"/>
</dbReference>
<accession>A0A6P2CY87</accession>
<name>A0A6P2CY87_9BACT</name>
<feature type="chain" id="PRO_5027109037" evidence="1">
    <location>
        <begin position="24"/>
        <end position="251"/>
    </location>
</feature>
<evidence type="ECO:0000256" key="1">
    <source>
        <dbReference type="SAM" id="SignalP"/>
    </source>
</evidence>
<dbReference type="KEGG" id="gms:SOIL9_38510"/>
<dbReference type="EMBL" id="LR593886">
    <property type="protein sequence ID" value="VTR93863.1"/>
    <property type="molecule type" value="Genomic_DNA"/>
</dbReference>
<feature type="signal peptide" evidence="1">
    <location>
        <begin position="1"/>
        <end position="23"/>
    </location>
</feature>
<gene>
    <name evidence="2" type="ORF">SOIL9_38510</name>
</gene>